<dbReference type="EMBL" id="NMUL01000009">
    <property type="protein sequence ID" value="OXM68661.1"/>
    <property type="molecule type" value="Genomic_DNA"/>
</dbReference>
<dbReference type="Proteomes" id="UP000215199">
    <property type="component" value="Unassembled WGS sequence"/>
</dbReference>
<accession>A0A229TCJ6</accession>
<organism evidence="2 3">
    <name type="scientific">Amycolatopsis vastitatis</name>
    <dbReference type="NCBI Taxonomy" id="1905142"/>
    <lineage>
        <taxon>Bacteria</taxon>
        <taxon>Bacillati</taxon>
        <taxon>Actinomycetota</taxon>
        <taxon>Actinomycetes</taxon>
        <taxon>Pseudonocardiales</taxon>
        <taxon>Pseudonocardiaceae</taxon>
        <taxon>Amycolatopsis</taxon>
    </lineage>
</organism>
<name>A0A229TCJ6_9PSEU</name>
<protein>
    <submittedName>
        <fullName evidence="2">Uncharacterized protein</fullName>
    </submittedName>
</protein>
<evidence type="ECO:0000313" key="3">
    <source>
        <dbReference type="Proteomes" id="UP000215199"/>
    </source>
</evidence>
<gene>
    <name evidence="2" type="ORF">CF165_11255</name>
</gene>
<dbReference type="AlphaFoldDB" id="A0A229TCJ6"/>
<evidence type="ECO:0000256" key="1">
    <source>
        <dbReference type="SAM" id="MobiDB-lite"/>
    </source>
</evidence>
<dbReference type="OrthoDB" id="9928044at2"/>
<keyword evidence="3" id="KW-1185">Reference proteome</keyword>
<reference evidence="3" key="1">
    <citation type="submission" date="2017-07" db="EMBL/GenBank/DDBJ databases">
        <title>Comparative genome mining reveals phylogenetic distribution patterns of secondary metabolites in Amycolatopsis.</title>
        <authorList>
            <person name="Adamek M."/>
            <person name="Alanjary M."/>
            <person name="Sales-Ortells H."/>
            <person name="Goodfellow M."/>
            <person name="Bull A.T."/>
            <person name="Kalinowski J."/>
            <person name="Ziemert N."/>
        </authorList>
    </citation>
    <scope>NUCLEOTIDE SEQUENCE [LARGE SCALE GENOMIC DNA]</scope>
    <source>
        <strain evidence="3">H5</strain>
    </source>
</reference>
<comment type="caution">
    <text evidence="2">The sequence shown here is derived from an EMBL/GenBank/DDBJ whole genome shotgun (WGS) entry which is preliminary data.</text>
</comment>
<evidence type="ECO:0000313" key="2">
    <source>
        <dbReference type="EMBL" id="OXM68661.1"/>
    </source>
</evidence>
<feature type="region of interest" description="Disordered" evidence="1">
    <location>
        <begin position="37"/>
        <end position="68"/>
    </location>
</feature>
<sequence length="165" mass="17260">MTARRDPMRLALLAGWLLADLFLVLFLVGLSTMPAAAPLPSSPPPKPTPTTTPATPTTPPKAPPVLRPDPVEFTVSADLAHLDGDRVRRDVEAVLAGTGPQPRVGVVLVFAAGPQNAIGVATGRANSVIDLLRAGSAPFQRATGKGYWKAGSRADSLDFVVFLYA</sequence>
<dbReference type="RefSeq" id="WP_093947421.1">
    <property type="nucleotide sequence ID" value="NZ_NMUL01000009.1"/>
</dbReference>
<proteinExistence type="predicted"/>
<feature type="compositionally biased region" description="Pro residues" evidence="1">
    <location>
        <begin position="40"/>
        <end position="67"/>
    </location>
</feature>